<evidence type="ECO:0000256" key="2">
    <source>
        <dbReference type="ARBA" id="ARBA00012438"/>
    </source>
</evidence>
<dbReference type="CDD" id="cd00075">
    <property type="entry name" value="HATPase"/>
    <property type="match status" value="1"/>
</dbReference>
<dbReference type="InterPro" id="IPR029016">
    <property type="entry name" value="GAF-like_dom_sf"/>
</dbReference>
<gene>
    <name evidence="7" type="ORF">GS597_05080</name>
</gene>
<dbReference type="Gene3D" id="3.30.565.10">
    <property type="entry name" value="Histidine kinase-like ATPase, C-terminal domain"/>
    <property type="match status" value="1"/>
</dbReference>
<dbReference type="Gene3D" id="3.30.450.40">
    <property type="match status" value="1"/>
</dbReference>
<dbReference type="SUPFAM" id="SSF47384">
    <property type="entry name" value="Homodimeric domain of signal transducing histidine kinase"/>
    <property type="match status" value="1"/>
</dbReference>
<keyword evidence="8" id="KW-1185">Reference proteome</keyword>
<keyword evidence="4 7" id="KW-0418">Kinase</keyword>
<keyword evidence="4 7" id="KW-0808">Transferase</keyword>
<dbReference type="AlphaFoldDB" id="A0A8K1ZVI5"/>
<dbReference type="PROSITE" id="PS50109">
    <property type="entry name" value="HIS_KIN"/>
    <property type="match status" value="1"/>
</dbReference>
<dbReference type="InterPro" id="IPR003594">
    <property type="entry name" value="HATPase_dom"/>
</dbReference>
<dbReference type="InterPro" id="IPR005467">
    <property type="entry name" value="His_kinase_dom"/>
</dbReference>
<evidence type="ECO:0000313" key="8">
    <source>
        <dbReference type="Proteomes" id="UP000607397"/>
    </source>
</evidence>
<comment type="catalytic activity">
    <reaction evidence="1">
        <text>ATP + protein L-histidine = ADP + protein N-phospho-L-histidine.</text>
        <dbReference type="EC" id="2.7.13.3"/>
    </reaction>
</comment>
<protein>
    <recommendedName>
        <fullName evidence="2">histidine kinase</fullName>
        <ecNumber evidence="2">2.7.13.3</ecNumber>
    </recommendedName>
</protein>
<evidence type="ECO:0000259" key="6">
    <source>
        <dbReference type="PROSITE" id="PS50109"/>
    </source>
</evidence>
<dbReference type="EMBL" id="WVIC01000007">
    <property type="protein sequence ID" value="NCJ05894.1"/>
    <property type="molecule type" value="Genomic_DNA"/>
</dbReference>
<evidence type="ECO:0000256" key="5">
    <source>
        <dbReference type="ARBA" id="ARBA00023012"/>
    </source>
</evidence>
<dbReference type="InterPro" id="IPR036097">
    <property type="entry name" value="HisK_dim/P_sf"/>
</dbReference>
<dbReference type="EC" id="2.7.13.3" evidence="2"/>
<dbReference type="InterPro" id="IPR036890">
    <property type="entry name" value="HATPase_C_sf"/>
</dbReference>
<organism evidence="7 8">
    <name type="scientific">Petrachloros mirabilis ULC683</name>
    <dbReference type="NCBI Taxonomy" id="2781853"/>
    <lineage>
        <taxon>Bacteria</taxon>
        <taxon>Bacillati</taxon>
        <taxon>Cyanobacteriota</taxon>
        <taxon>Cyanophyceae</taxon>
        <taxon>Synechococcales</taxon>
        <taxon>Petrachlorosaceae</taxon>
        <taxon>Petrachloros</taxon>
        <taxon>Petrachloros mirabilis</taxon>
    </lineage>
</organism>
<proteinExistence type="predicted"/>
<keyword evidence="5" id="KW-0902">Two-component regulatory system</keyword>
<dbReference type="InterPro" id="IPR004358">
    <property type="entry name" value="Sig_transdc_His_kin-like_C"/>
</dbReference>
<dbReference type="PANTHER" id="PTHR43547">
    <property type="entry name" value="TWO-COMPONENT HISTIDINE KINASE"/>
    <property type="match status" value="1"/>
</dbReference>
<dbReference type="Gene3D" id="1.10.287.130">
    <property type="match status" value="1"/>
</dbReference>
<name>A0A8K1ZVI5_9CYAN</name>
<dbReference type="InterPro" id="IPR003661">
    <property type="entry name" value="HisK_dim/P_dom"/>
</dbReference>
<evidence type="ECO:0000256" key="4">
    <source>
        <dbReference type="ARBA" id="ARBA00022777"/>
    </source>
</evidence>
<dbReference type="Pfam" id="PF00512">
    <property type="entry name" value="HisKA"/>
    <property type="match status" value="1"/>
</dbReference>
<evidence type="ECO:0000313" key="7">
    <source>
        <dbReference type="EMBL" id="NCJ05894.1"/>
    </source>
</evidence>
<comment type="caution">
    <text evidence="7">The sequence shown here is derived from an EMBL/GenBank/DDBJ whole genome shotgun (WGS) entry which is preliminary data.</text>
</comment>
<dbReference type="CDD" id="cd00082">
    <property type="entry name" value="HisKA"/>
    <property type="match status" value="1"/>
</dbReference>
<dbReference type="Proteomes" id="UP000607397">
    <property type="component" value="Unassembled WGS sequence"/>
</dbReference>
<dbReference type="SUPFAM" id="SSF55781">
    <property type="entry name" value="GAF domain-like"/>
    <property type="match status" value="1"/>
</dbReference>
<evidence type="ECO:0000256" key="1">
    <source>
        <dbReference type="ARBA" id="ARBA00000085"/>
    </source>
</evidence>
<dbReference type="PRINTS" id="PR00344">
    <property type="entry name" value="BCTRLSENSOR"/>
</dbReference>
<accession>A0A8K1ZVI5</accession>
<reference evidence="7" key="1">
    <citation type="submission" date="2019-12" db="EMBL/GenBank/DDBJ databases">
        <title>High-Quality draft genome sequences of three cyanobacteria isolated from the limestone walls of the Old Cathedral of Coimbra.</title>
        <authorList>
            <person name="Tiago I."/>
            <person name="Soares F."/>
            <person name="Portugal A."/>
        </authorList>
    </citation>
    <scope>NUCLEOTIDE SEQUENCE [LARGE SCALE GENOMIC DNA]</scope>
    <source>
        <strain evidence="7">C</strain>
    </source>
</reference>
<dbReference type="SUPFAM" id="SSF55874">
    <property type="entry name" value="ATPase domain of HSP90 chaperone/DNA topoisomerase II/histidine kinase"/>
    <property type="match status" value="1"/>
</dbReference>
<evidence type="ECO:0000256" key="3">
    <source>
        <dbReference type="ARBA" id="ARBA00022553"/>
    </source>
</evidence>
<sequence length="435" mass="47733">MMQPASEEFVALCRSQVALLIQIYGASLGAVYLTDDLSDTEPQAELVPLVIYPDDAASWGQSSSWQLSAEWTLPSFRLPAEETSQSTMSPASAALSLRQPRRVVVPIMHNSVMLGLLVAAREQRHWSPREHDQLEQMAHTLAMACVLDQRAQWLAMAGGEQRLLQGQQYQTFANLLHQFRNPLTTLRTLGKLLLKRLLPEDTNRQIADSIVQQSDRLEELLQQFDGAIDLGEAALETETSPFKPSSQLSLPPISPMALPPAQGLGTGQDLQLQPCWVLEILNPIVGAIAGTLEERQLHLQVQIPAELPPVNADPMALREVFSNLIDNALKYTPAQGQIRISVQRLPAQNPNQQQIIVSDTGPGIPCQDLPHIFERRYRGVQARTDIPGTGLGLNIAQSLLAQMQGDLQVFSPALDPSTDPQALPGSTFVVSLPEC</sequence>
<dbReference type="SMART" id="SM00388">
    <property type="entry name" value="HisKA"/>
    <property type="match status" value="1"/>
</dbReference>
<keyword evidence="3" id="KW-0597">Phosphoprotein</keyword>
<dbReference type="Pfam" id="PF02518">
    <property type="entry name" value="HATPase_c"/>
    <property type="match status" value="1"/>
</dbReference>
<dbReference type="PANTHER" id="PTHR43547:SF2">
    <property type="entry name" value="HYBRID SIGNAL TRANSDUCTION HISTIDINE KINASE C"/>
    <property type="match status" value="1"/>
</dbReference>
<dbReference type="GO" id="GO:0000155">
    <property type="term" value="F:phosphorelay sensor kinase activity"/>
    <property type="evidence" value="ECO:0007669"/>
    <property type="project" value="InterPro"/>
</dbReference>
<dbReference type="SMART" id="SM00387">
    <property type="entry name" value="HATPase_c"/>
    <property type="match status" value="1"/>
</dbReference>
<feature type="domain" description="Histidine kinase" evidence="6">
    <location>
        <begin position="174"/>
        <end position="435"/>
    </location>
</feature>